<dbReference type="Pfam" id="PF00250">
    <property type="entry name" value="Forkhead"/>
    <property type="match status" value="1"/>
</dbReference>
<keyword evidence="2 4" id="KW-0238">DNA-binding</keyword>
<comment type="subcellular location">
    <subcellularLocation>
        <location evidence="1 4">Nucleus</location>
    </subcellularLocation>
</comment>
<dbReference type="AlphaFoldDB" id="A0A915LV30"/>
<evidence type="ECO:0000256" key="2">
    <source>
        <dbReference type="ARBA" id="ARBA00023125"/>
    </source>
</evidence>
<evidence type="ECO:0000313" key="7">
    <source>
        <dbReference type="WBParaSite" id="scaffold2012_cov209.g4107"/>
    </source>
</evidence>
<dbReference type="WBParaSite" id="scaffold2012_cov209.g4107">
    <property type="protein sequence ID" value="scaffold2012_cov209.g4107"/>
    <property type="gene ID" value="scaffold2012_cov209.g4107"/>
</dbReference>
<dbReference type="InterPro" id="IPR051770">
    <property type="entry name" value="Forkhead_box_regulator"/>
</dbReference>
<dbReference type="PANTHER" id="PTHR46262:SF2">
    <property type="entry name" value="FORKHEAD BOX PROTEIN BINIOU"/>
    <property type="match status" value="1"/>
</dbReference>
<feature type="DNA-binding region" description="Fork-head" evidence="4">
    <location>
        <begin position="17"/>
        <end position="62"/>
    </location>
</feature>
<dbReference type="Gene3D" id="1.10.10.10">
    <property type="entry name" value="Winged helix-like DNA-binding domain superfamily/Winged helix DNA-binding domain"/>
    <property type="match status" value="1"/>
</dbReference>
<dbReference type="InterPro" id="IPR001766">
    <property type="entry name" value="Fork_head_dom"/>
</dbReference>
<organism evidence="6 7">
    <name type="scientific">Meloidogyne javanica</name>
    <name type="common">Root-knot nematode worm</name>
    <dbReference type="NCBI Taxonomy" id="6303"/>
    <lineage>
        <taxon>Eukaryota</taxon>
        <taxon>Metazoa</taxon>
        <taxon>Ecdysozoa</taxon>
        <taxon>Nematoda</taxon>
        <taxon>Chromadorea</taxon>
        <taxon>Rhabditida</taxon>
        <taxon>Tylenchina</taxon>
        <taxon>Tylenchomorpha</taxon>
        <taxon>Tylenchoidea</taxon>
        <taxon>Meloidogynidae</taxon>
        <taxon>Meloidogyninae</taxon>
        <taxon>Meloidogyne</taxon>
        <taxon>Meloidogyne incognita group</taxon>
    </lineage>
</organism>
<dbReference type="GO" id="GO:0009887">
    <property type="term" value="P:animal organ morphogenesis"/>
    <property type="evidence" value="ECO:0007669"/>
    <property type="project" value="TreeGrafter"/>
</dbReference>
<keyword evidence="3 4" id="KW-0539">Nucleus</keyword>
<dbReference type="InterPro" id="IPR036390">
    <property type="entry name" value="WH_DNA-bd_sf"/>
</dbReference>
<protein>
    <submittedName>
        <fullName evidence="7">Fork-head domain-containing protein</fullName>
    </submittedName>
</protein>
<dbReference type="Proteomes" id="UP000887561">
    <property type="component" value="Unplaced"/>
</dbReference>
<evidence type="ECO:0000313" key="6">
    <source>
        <dbReference type="Proteomes" id="UP000887561"/>
    </source>
</evidence>
<name>A0A915LV30_MELJA</name>
<feature type="domain" description="Fork-head" evidence="5">
    <location>
        <begin position="17"/>
        <end position="62"/>
    </location>
</feature>
<evidence type="ECO:0000256" key="1">
    <source>
        <dbReference type="ARBA" id="ARBA00004123"/>
    </source>
</evidence>
<dbReference type="PROSITE" id="PS50039">
    <property type="entry name" value="FORK_HEAD_3"/>
    <property type="match status" value="1"/>
</dbReference>
<evidence type="ECO:0000256" key="4">
    <source>
        <dbReference type="PROSITE-ProRule" id="PRU00089"/>
    </source>
</evidence>
<dbReference type="GO" id="GO:0005634">
    <property type="term" value="C:nucleus"/>
    <property type="evidence" value="ECO:0007669"/>
    <property type="project" value="UniProtKB-SubCell"/>
</dbReference>
<evidence type="ECO:0000256" key="3">
    <source>
        <dbReference type="ARBA" id="ARBA00023242"/>
    </source>
</evidence>
<dbReference type="GO" id="GO:0000978">
    <property type="term" value="F:RNA polymerase II cis-regulatory region sequence-specific DNA binding"/>
    <property type="evidence" value="ECO:0007669"/>
    <property type="project" value="TreeGrafter"/>
</dbReference>
<dbReference type="InterPro" id="IPR036388">
    <property type="entry name" value="WH-like_DNA-bd_sf"/>
</dbReference>
<proteinExistence type="predicted"/>
<reference evidence="7" key="1">
    <citation type="submission" date="2022-11" db="UniProtKB">
        <authorList>
            <consortium name="WormBaseParasite"/>
        </authorList>
    </citation>
    <scope>IDENTIFICATION</scope>
</reference>
<keyword evidence="6" id="KW-1185">Reference proteome</keyword>
<sequence length="95" mass="11558">MPLTKRQSEALYILHKYTYIKLMGEAIEKQDSKCVTLHEIYEYLRQKDAFFRGEYVGWKNYVIYGHMVQILNLLLKKWRKAYQNLQPELNKELQD</sequence>
<dbReference type="GO" id="GO:0000981">
    <property type="term" value="F:DNA-binding transcription factor activity, RNA polymerase II-specific"/>
    <property type="evidence" value="ECO:0007669"/>
    <property type="project" value="TreeGrafter"/>
</dbReference>
<dbReference type="SUPFAM" id="SSF46785">
    <property type="entry name" value="Winged helix' DNA-binding domain"/>
    <property type="match status" value="1"/>
</dbReference>
<evidence type="ECO:0000259" key="5">
    <source>
        <dbReference type="PROSITE" id="PS50039"/>
    </source>
</evidence>
<dbReference type="PANTHER" id="PTHR46262">
    <property type="entry name" value="FORKHEAD BOX PROTEIN BINIOU"/>
    <property type="match status" value="1"/>
</dbReference>
<accession>A0A915LV30</accession>